<dbReference type="Gene3D" id="3.10.129.10">
    <property type="entry name" value="Hotdog Thioesterase"/>
    <property type="match status" value="1"/>
</dbReference>
<dbReference type="PANTHER" id="PTHR43664:SF1">
    <property type="entry name" value="BETA-METHYLMALYL-COA DEHYDRATASE"/>
    <property type="match status" value="1"/>
</dbReference>
<protein>
    <submittedName>
        <fullName evidence="1">Beta-methylmalyl-CoA dehydratase</fullName>
        <ecNumber evidence="1">4.2.1.148</ecNumber>
    </submittedName>
</protein>
<evidence type="ECO:0000313" key="1">
    <source>
        <dbReference type="EMBL" id="CAG2133818.1"/>
    </source>
</evidence>
<evidence type="ECO:0000313" key="2">
    <source>
        <dbReference type="Proteomes" id="UP000672934"/>
    </source>
</evidence>
<name>A0A916IPW7_9BURK</name>
<accession>A0A916IPW7</accession>
<dbReference type="CDD" id="cd03451">
    <property type="entry name" value="FkbR2"/>
    <property type="match status" value="1"/>
</dbReference>
<dbReference type="PIRSF" id="PIRSF021494">
    <property type="entry name" value="Rv0216_prd"/>
    <property type="match status" value="1"/>
</dbReference>
<keyword evidence="1" id="KW-0456">Lyase</keyword>
<sequence length="368" mass="40376">MRKRDDPRQRDKETDMKKDRSGNYFEDFRVGMRISHATPRTLTEGDRSLYIGLTGSRAALCTAETNARQLGFEHRPLEDLLVFNTAFGKTVPDISLNAVANLGYAEVRFISHVYPGDTLAVDTEVIGLKENSSRKSGVVYVRSTARNQHGREVLSWVRWVMVHKRDHGAACGEAMVPATEAAVPAERLRRSDYTARVREITAMTGFDDLWEDYAVGERIDHPGAMTINDSDHSLATRLYQNTARAHFDGHAMAANGGQRLVYGGHIISVCRALAYDGLENGLSMLAINGGSHVNPSHAGDTIACATQVLDKVDLGQDHVGGLRLRMIGVKNAGAASIAFPEPGEGRPAHPSNVVLDLDYTIAMPKRQR</sequence>
<dbReference type="EMBL" id="CAJPUY010000004">
    <property type="protein sequence ID" value="CAG2133818.1"/>
    <property type="molecule type" value="Genomic_DNA"/>
</dbReference>
<dbReference type="Proteomes" id="UP000672934">
    <property type="component" value="Unassembled WGS sequence"/>
</dbReference>
<dbReference type="PANTHER" id="PTHR43664">
    <property type="entry name" value="MONOAMINE OXIDASE-RELATED"/>
    <property type="match status" value="1"/>
</dbReference>
<dbReference type="InterPro" id="IPR016790">
    <property type="entry name" value="Thiol_ester_hydratase_Rv0216"/>
</dbReference>
<dbReference type="InterPro" id="IPR048274">
    <property type="entry name" value="MC_hydratase"/>
</dbReference>
<dbReference type="EC" id="4.2.1.148" evidence="1"/>
<reference evidence="1" key="1">
    <citation type="submission" date="2021-03" db="EMBL/GenBank/DDBJ databases">
        <authorList>
            <person name="Peeters C."/>
        </authorList>
    </citation>
    <scope>NUCLEOTIDE SEQUENCE</scope>
    <source>
        <strain evidence="1">LMG 31506</strain>
    </source>
</reference>
<gene>
    <name evidence="1" type="primary">mch</name>
    <name evidence="1" type="ORF">LMG31506_01249</name>
</gene>
<dbReference type="AlphaFoldDB" id="A0A916IPW7"/>
<dbReference type="InterPro" id="IPR052342">
    <property type="entry name" value="MCH/BMMD"/>
</dbReference>
<dbReference type="SUPFAM" id="SSF54637">
    <property type="entry name" value="Thioesterase/thiol ester dehydrase-isomerase"/>
    <property type="match status" value="2"/>
</dbReference>
<keyword evidence="2" id="KW-1185">Reference proteome</keyword>
<dbReference type="Pfam" id="PF19315">
    <property type="entry name" value="MC_hydratase"/>
    <property type="match status" value="1"/>
</dbReference>
<organism evidence="1 2">
    <name type="scientific">Cupriavidus yeoncheonensis</name>
    <dbReference type="NCBI Taxonomy" id="1462994"/>
    <lineage>
        <taxon>Bacteria</taxon>
        <taxon>Pseudomonadati</taxon>
        <taxon>Pseudomonadota</taxon>
        <taxon>Betaproteobacteria</taxon>
        <taxon>Burkholderiales</taxon>
        <taxon>Burkholderiaceae</taxon>
        <taxon>Cupriavidus</taxon>
    </lineage>
</organism>
<comment type="caution">
    <text evidence="1">The sequence shown here is derived from an EMBL/GenBank/DDBJ whole genome shotgun (WGS) entry which is preliminary data.</text>
</comment>
<dbReference type="GO" id="GO:0016829">
    <property type="term" value="F:lyase activity"/>
    <property type="evidence" value="ECO:0007669"/>
    <property type="project" value="UniProtKB-KW"/>
</dbReference>
<proteinExistence type="predicted"/>
<dbReference type="InterPro" id="IPR029069">
    <property type="entry name" value="HotDog_dom_sf"/>
</dbReference>